<dbReference type="AlphaFoldDB" id="E7MLM7"/>
<reference evidence="6 7" key="1">
    <citation type="submission" date="2010-08" db="EMBL/GenBank/DDBJ databases">
        <authorList>
            <person name="Weinstock G."/>
            <person name="Sodergren E."/>
            <person name="Clifton S."/>
            <person name="Fulton L."/>
            <person name="Fulton B."/>
            <person name="Courtney L."/>
            <person name="Fronick C."/>
            <person name="Harrison M."/>
            <person name="Strong C."/>
            <person name="Farmer C."/>
            <person name="Delahaunty K."/>
            <person name="Markovic C."/>
            <person name="Hall O."/>
            <person name="Minx P."/>
            <person name="Tomlinson C."/>
            <person name="Mitreva M."/>
            <person name="Hou S."/>
            <person name="Chen J."/>
            <person name="Wollam A."/>
            <person name="Pepin K.H."/>
            <person name="Johnson M."/>
            <person name="Bhonagiri V."/>
            <person name="Zhang X."/>
            <person name="Suruliraj S."/>
            <person name="Warren W."/>
            <person name="Chinwalla A."/>
            <person name="Mardis E.R."/>
            <person name="Wilson R.K."/>
        </authorList>
    </citation>
    <scope>NUCLEOTIDE SEQUENCE [LARGE SCALE GENOMIC DNA]</scope>
    <source>
        <strain evidence="6 7">F0204</strain>
    </source>
</reference>
<proteinExistence type="inferred from homology"/>
<dbReference type="SMART" id="SM00470">
    <property type="entry name" value="ParB"/>
    <property type="match status" value="1"/>
</dbReference>
<dbReference type="RefSeq" id="WP_006525280.1">
    <property type="nucleotide sequence ID" value="NZ_GL637647.1"/>
</dbReference>
<evidence type="ECO:0000256" key="3">
    <source>
        <dbReference type="ARBA" id="ARBA00022829"/>
    </source>
</evidence>
<dbReference type="InterPro" id="IPR041468">
    <property type="entry name" value="HTH_ParB/Spo0J"/>
</dbReference>
<evidence type="ECO:0000259" key="5">
    <source>
        <dbReference type="SMART" id="SM00470"/>
    </source>
</evidence>
<comment type="subcellular location">
    <subcellularLocation>
        <location evidence="1">Cytoplasm</location>
        <location evidence="1">Nucleoid</location>
    </subcellularLocation>
</comment>
<dbReference type="HOGENOM" id="CLU_023853_0_0_9"/>
<gene>
    <name evidence="6" type="ORF">HMPREF9430_00440</name>
</gene>
<dbReference type="GO" id="GO:0045881">
    <property type="term" value="P:positive regulation of sporulation resulting in formation of a cellular spore"/>
    <property type="evidence" value="ECO:0007669"/>
    <property type="project" value="TreeGrafter"/>
</dbReference>
<dbReference type="eggNOG" id="COG1475">
    <property type="taxonomic scope" value="Bacteria"/>
</dbReference>
<evidence type="ECO:0000256" key="1">
    <source>
        <dbReference type="ARBA" id="ARBA00004453"/>
    </source>
</evidence>
<feature type="domain" description="ParB-like N-terminal" evidence="5">
    <location>
        <begin position="41"/>
        <end position="130"/>
    </location>
</feature>
<dbReference type="Gene3D" id="1.10.10.2830">
    <property type="match status" value="1"/>
</dbReference>
<dbReference type="Pfam" id="PF23552">
    <property type="entry name" value="ParB_C"/>
    <property type="match status" value="1"/>
</dbReference>
<dbReference type="NCBIfam" id="TIGR00180">
    <property type="entry name" value="parB_part"/>
    <property type="match status" value="1"/>
</dbReference>
<protein>
    <submittedName>
        <fullName evidence="6">ParB-like protein</fullName>
    </submittedName>
</protein>
<dbReference type="Pfam" id="PF02195">
    <property type="entry name" value="ParB_N"/>
    <property type="match status" value="1"/>
</dbReference>
<dbReference type="FunFam" id="1.10.10.2830:FF:000001">
    <property type="entry name" value="Chromosome partitioning protein ParB"/>
    <property type="match status" value="1"/>
</dbReference>
<evidence type="ECO:0000256" key="2">
    <source>
        <dbReference type="ARBA" id="ARBA00006295"/>
    </source>
</evidence>
<evidence type="ECO:0000313" key="7">
    <source>
        <dbReference type="Proteomes" id="UP000004097"/>
    </source>
</evidence>
<dbReference type="GO" id="GO:0005694">
    <property type="term" value="C:chromosome"/>
    <property type="evidence" value="ECO:0007669"/>
    <property type="project" value="TreeGrafter"/>
</dbReference>
<dbReference type="InterPro" id="IPR050336">
    <property type="entry name" value="Chromosome_partition/occlusion"/>
</dbReference>
<dbReference type="GO" id="GO:0007059">
    <property type="term" value="P:chromosome segregation"/>
    <property type="evidence" value="ECO:0007669"/>
    <property type="project" value="UniProtKB-KW"/>
</dbReference>
<dbReference type="InterPro" id="IPR036086">
    <property type="entry name" value="ParB/Sulfiredoxin_sf"/>
</dbReference>
<dbReference type="Pfam" id="PF17762">
    <property type="entry name" value="HTH_ParB"/>
    <property type="match status" value="1"/>
</dbReference>
<dbReference type="CDD" id="cd16393">
    <property type="entry name" value="SPO0J_N"/>
    <property type="match status" value="1"/>
</dbReference>
<keyword evidence="4" id="KW-0238">DNA-binding</keyword>
<dbReference type="InterPro" id="IPR057240">
    <property type="entry name" value="ParB_dimer_C"/>
</dbReference>
<dbReference type="PANTHER" id="PTHR33375:SF1">
    <property type="entry name" value="CHROMOSOME-PARTITIONING PROTEIN PARB-RELATED"/>
    <property type="match status" value="1"/>
</dbReference>
<keyword evidence="3" id="KW-0159">Chromosome partition</keyword>
<comment type="similarity">
    <text evidence="2">Belongs to the ParB family.</text>
</comment>
<dbReference type="SUPFAM" id="SSF110849">
    <property type="entry name" value="ParB/Sulfiredoxin"/>
    <property type="match status" value="1"/>
</dbReference>
<keyword evidence="7" id="KW-1185">Reference proteome</keyword>
<dbReference type="SUPFAM" id="SSF109709">
    <property type="entry name" value="KorB DNA-binding domain-like"/>
    <property type="match status" value="1"/>
</dbReference>
<dbReference type="FunFam" id="3.90.1530.30:FF:000001">
    <property type="entry name" value="Chromosome partitioning protein ParB"/>
    <property type="match status" value="1"/>
</dbReference>
<organism evidence="6 7">
    <name type="scientific">Solobacterium moorei F0204</name>
    <dbReference type="NCBI Taxonomy" id="706433"/>
    <lineage>
        <taxon>Bacteria</taxon>
        <taxon>Bacillati</taxon>
        <taxon>Bacillota</taxon>
        <taxon>Erysipelotrichia</taxon>
        <taxon>Erysipelotrichales</taxon>
        <taxon>Erysipelotrichaceae</taxon>
        <taxon>Solobacterium</taxon>
    </lineage>
</organism>
<dbReference type="OrthoDB" id="9802051at2"/>
<dbReference type="GO" id="GO:0003677">
    <property type="term" value="F:DNA binding"/>
    <property type="evidence" value="ECO:0007669"/>
    <property type="project" value="UniProtKB-KW"/>
</dbReference>
<evidence type="ECO:0000256" key="4">
    <source>
        <dbReference type="ARBA" id="ARBA00023125"/>
    </source>
</evidence>
<dbReference type="Gene3D" id="3.90.1530.30">
    <property type="match status" value="1"/>
</dbReference>
<dbReference type="GO" id="GO:0009295">
    <property type="term" value="C:nucleoid"/>
    <property type="evidence" value="ECO:0007669"/>
    <property type="project" value="UniProtKB-SubCell"/>
</dbReference>
<dbReference type="EMBL" id="AECQ01000006">
    <property type="protein sequence ID" value="EFW25018.1"/>
    <property type="molecule type" value="Genomic_DNA"/>
</dbReference>
<dbReference type="InterPro" id="IPR003115">
    <property type="entry name" value="ParB_N"/>
</dbReference>
<dbReference type="STRING" id="706433.HMPREF9430_00440"/>
<name>E7MLM7_9FIRM</name>
<accession>E7MLM7</accession>
<dbReference type="PANTHER" id="PTHR33375">
    <property type="entry name" value="CHROMOSOME-PARTITIONING PROTEIN PARB-RELATED"/>
    <property type="match status" value="1"/>
</dbReference>
<comment type="caution">
    <text evidence="6">The sequence shown here is derived from an EMBL/GenBank/DDBJ whole genome shotgun (WGS) entry which is preliminary data.</text>
</comment>
<sequence>MAEKKQKGLGRGLDSIFGSNVEQFLDDIQSSAKEVPGRREVEIAIEEIRPNPYQPRKEFDQTALNELADSIRTHGIFTPLLVRKSVSGYDLITGERRLRAAKIAGLKVVPAISVEFTEEQMMEIAILENVQREDLNAIEEAAAYDSLVKKLGYTQEKLAERVGKSREYCANIMRLLKLPSEVQKLVVDKKLAMGHVRPLLGLKDEMEMLDAAEKIMKEKMSVREVEAYVRDINSEEVKPNKTKPEKKRDPIIHDLEHQISVKLGTKVTIQNKKLTIRYTDTEDLNRILEILNCLDEG</sequence>
<dbReference type="Proteomes" id="UP000004097">
    <property type="component" value="Unassembled WGS sequence"/>
</dbReference>
<evidence type="ECO:0000313" key="6">
    <source>
        <dbReference type="EMBL" id="EFW25018.1"/>
    </source>
</evidence>
<dbReference type="InterPro" id="IPR004437">
    <property type="entry name" value="ParB/RepB/Spo0J"/>
</dbReference>